<dbReference type="FunFam" id="1.10.555.10:FF:000012">
    <property type="entry name" value="Putative inositol polyphosphate 5-phosphatase OCRL-1"/>
    <property type="match status" value="1"/>
</dbReference>
<dbReference type="PROSITE" id="PS50238">
    <property type="entry name" value="RHOGAP"/>
    <property type="match status" value="1"/>
</dbReference>
<dbReference type="GO" id="GO:0030670">
    <property type="term" value="C:phagocytic vesicle membrane"/>
    <property type="evidence" value="ECO:0007669"/>
    <property type="project" value="UniProtKB-SubCell"/>
</dbReference>
<keyword evidence="10" id="KW-0175">Coiled coil</keyword>
<comment type="similarity">
    <text evidence="3">Belongs to the inositol 1,4,5-trisphosphate 5-phosphatase type II family.</text>
</comment>
<dbReference type="CDD" id="cd09093">
    <property type="entry name" value="INPP5c_INPP5B"/>
    <property type="match status" value="1"/>
</dbReference>
<dbReference type="PANTHER" id="PTHR11200:SF300">
    <property type="entry name" value="TYPE II INOSITOL 1,4,5-TRISPHOSPHATE 5-PHOSPHATASE"/>
    <property type="match status" value="1"/>
</dbReference>
<feature type="region of interest" description="Disordered" evidence="11">
    <location>
        <begin position="789"/>
        <end position="809"/>
    </location>
</feature>
<dbReference type="GO" id="GO:0004439">
    <property type="term" value="F:phosphatidylinositol-4,5-bisphosphate 5-phosphatase activity"/>
    <property type="evidence" value="ECO:0007669"/>
    <property type="project" value="UniProtKB-EC"/>
</dbReference>
<dbReference type="EMBL" id="RJVU01053528">
    <property type="protein sequence ID" value="ROL33030.1"/>
    <property type="molecule type" value="Genomic_DNA"/>
</dbReference>
<dbReference type="InterPro" id="IPR048869">
    <property type="entry name" value="OCRL-1_2_ASH"/>
</dbReference>
<dbReference type="FunFam" id="2.60.40.10:FF:000132">
    <property type="entry name" value="Inositol polyphosphate 5-phosphatase OCRL-1 isoform b"/>
    <property type="match status" value="1"/>
</dbReference>
<evidence type="ECO:0000256" key="10">
    <source>
        <dbReference type="SAM" id="Coils"/>
    </source>
</evidence>
<keyword evidence="8" id="KW-0472">Membrane</keyword>
<dbReference type="InterPro" id="IPR031896">
    <property type="entry name" value="INPP5B_PH_dom"/>
</dbReference>
<evidence type="ECO:0000256" key="6">
    <source>
        <dbReference type="ARBA" id="ARBA00022801"/>
    </source>
</evidence>
<evidence type="ECO:0000256" key="9">
    <source>
        <dbReference type="ARBA" id="ARBA00023329"/>
    </source>
</evidence>
<sequence>MPVCSTSVTTCHLECCNATAAASCLKLTGEVNMPSSATRGPHCPALLMASLLLFWINSKGDSLLKFISGKKEKEEEEQEEEEAEQEKRIRNILSSRTHAVECVSLLNDVKESKLIGLVQQDKEHALFLYYSHRRMAITGDDVTLDEIIPISYDFSVVEVSSPDELAVVGADTRVRVTFFEEELELKLPFGSHTRLFLSEVNRAWSDVCEQYPKQEPKFDWLTKYRKVSKGARSMRKSIGATNIKMSQMKKSERANSKKEDERSRDSVHESQERVKGEVRDDLIRNSQHILSNKDQMLGMPQFGLRDNLIKCELLKNEDAYTYIQNYSFFLGTYNVNGQNPKESLSPWLASSATPPDFYLVGFQELDLSKEAFLFNDTPKEPEWMLAVYQGLHPDAKYALVKLVRLVGIMLLFYVKKEHAEHISEVEVETVGTGVMGRMGNKGAVAVRFQFHNSDICVVNSHLAAHTDEFERRNQDFKDICRRIQFRQDDPTLPPLTIMKHNVVLWLGDLNYRISELEVDHVKDLVAKKDFETLCNHDQLKRQMDEEVVFVGFTEGEIDFQPTYKYDTGSDQWDTSEKCRVPAWCDRILWRGKSIKQLNYQSHMTLKTSDHKPVSSLLEIGIKVVNDESYKRTFEEIVRRIDRLENDCIPSVSLSQREFHFQDVKFMQHQAQTVTVHNDGQVPCQFEFIQKLDEPAYCKPWLTANPSKGFLAQGASVDIDLEVFVNRSTAPELNSGQQQLEDILVLHLERGKDYFISITGSYLPSCFGSSLSTLCLLREPIQEMPPETVRELSMKSNSDASNPETDKPQEIPKELWMMVDHLFRYAKKQEDLFQQPGLRSEFEEIRDCLDTGSLDTLRILHTVTVVYNKSGSNHSVAEALLLFLDALPEPVVPFSFYPQCLDCCSDSSQCRQIISTLPQCHKNVFNYLTAFLQELLKHSAHNRLDDTILGPIFAGLLFRSPTKQDPTEKRKVKEFFQHFLVQTPSDGDIHDKLPE</sequence>
<dbReference type="Pfam" id="PF16776">
    <property type="entry name" value="INPP5B_PH"/>
    <property type="match status" value="1"/>
</dbReference>
<evidence type="ECO:0000256" key="8">
    <source>
        <dbReference type="ARBA" id="ARBA00023136"/>
    </source>
</evidence>
<protein>
    <recommendedName>
        <fullName evidence="4">phosphoinositide 5-phosphatase</fullName>
        <ecNumber evidence="4">3.1.3.36</ecNumber>
    </recommendedName>
</protein>
<dbReference type="Proteomes" id="UP000281406">
    <property type="component" value="Unassembled WGS sequence"/>
</dbReference>
<feature type="domain" description="Rho-GAP" evidence="12">
    <location>
        <begin position="791"/>
        <end position="994"/>
    </location>
</feature>
<evidence type="ECO:0000256" key="4">
    <source>
        <dbReference type="ARBA" id="ARBA00013044"/>
    </source>
</evidence>
<feature type="compositionally biased region" description="Polar residues" evidence="11">
    <location>
        <begin position="793"/>
        <end position="802"/>
    </location>
</feature>
<dbReference type="InterPro" id="IPR000198">
    <property type="entry name" value="RhoGAP_dom"/>
</dbReference>
<dbReference type="EC" id="3.1.3.36" evidence="4"/>
<dbReference type="InterPro" id="IPR037793">
    <property type="entry name" value="OCRL1/INPP5B_INPP5c"/>
</dbReference>
<dbReference type="Gene3D" id="1.10.555.10">
    <property type="entry name" value="Rho GTPase activation protein"/>
    <property type="match status" value="1"/>
</dbReference>
<dbReference type="GO" id="GO:0031901">
    <property type="term" value="C:early endosome membrane"/>
    <property type="evidence" value="ECO:0007669"/>
    <property type="project" value="UniProtKB-SubCell"/>
</dbReference>
<evidence type="ECO:0000256" key="2">
    <source>
        <dbReference type="ARBA" id="ARBA00004580"/>
    </source>
</evidence>
<reference evidence="13 14" key="1">
    <citation type="submission" date="2018-10" db="EMBL/GenBank/DDBJ databases">
        <title>Genome assembly for a Yunnan-Guizhou Plateau 3E fish, Anabarilius grahami (Regan), and its evolutionary and genetic applications.</title>
        <authorList>
            <person name="Jiang W."/>
        </authorList>
    </citation>
    <scope>NUCLEOTIDE SEQUENCE [LARGE SCALE GENOMIC DNA]</scope>
    <source>
        <strain evidence="13">AG-KIZ</strain>
        <tissue evidence="13">Muscle</tissue>
    </source>
</reference>
<evidence type="ECO:0000256" key="3">
    <source>
        <dbReference type="ARBA" id="ARBA00005910"/>
    </source>
</evidence>
<dbReference type="Gene3D" id="3.60.10.10">
    <property type="entry name" value="Endonuclease/exonuclease/phosphatase"/>
    <property type="match status" value="1"/>
</dbReference>
<accession>A0A3N0Y326</accession>
<dbReference type="GO" id="GO:0052658">
    <property type="term" value="F:inositol-1,4,5-trisphosphate 5-phosphatase activity"/>
    <property type="evidence" value="ECO:0007669"/>
    <property type="project" value="TreeGrafter"/>
</dbReference>
<keyword evidence="5" id="KW-0967">Endosome</keyword>
<dbReference type="GO" id="GO:0046856">
    <property type="term" value="P:phosphatidylinositol dephosphorylation"/>
    <property type="evidence" value="ECO:0007669"/>
    <property type="project" value="InterPro"/>
</dbReference>
<dbReference type="GO" id="GO:0005829">
    <property type="term" value="C:cytosol"/>
    <property type="evidence" value="ECO:0007669"/>
    <property type="project" value="TreeGrafter"/>
</dbReference>
<dbReference type="InterPro" id="IPR008936">
    <property type="entry name" value="Rho_GTPase_activation_prot"/>
</dbReference>
<dbReference type="InterPro" id="IPR000300">
    <property type="entry name" value="IPPc"/>
</dbReference>
<dbReference type="CDD" id="cd04380">
    <property type="entry name" value="RhoGAP_OCRL1"/>
    <property type="match status" value="1"/>
</dbReference>
<dbReference type="InterPro" id="IPR013783">
    <property type="entry name" value="Ig-like_fold"/>
</dbReference>
<feature type="region of interest" description="Disordered" evidence="11">
    <location>
        <begin position="241"/>
        <end position="278"/>
    </location>
</feature>
<dbReference type="OrthoDB" id="7862313at2759"/>
<name>A0A3N0Y326_ANAGA</name>
<feature type="compositionally biased region" description="Basic and acidic residues" evidence="11">
    <location>
        <begin position="249"/>
        <end position="278"/>
    </location>
</feature>
<comment type="subcellular location">
    <subcellularLocation>
        <location evidence="2">Cytoplasmic vesicle</location>
        <location evidence="2">Phagosome membrane</location>
    </subcellularLocation>
    <subcellularLocation>
        <location evidence="1">Early endosome membrane</location>
    </subcellularLocation>
</comment>
<dbReference type="GO" id="GO:0007165">
    <property type="term" value="P:signal transduction"/>
    <property type="evidence" value="ECO:0007669"/>
    <property type="project" value="InterPro"/>
</dbReference>
<dbReference type="InterPro" id="IPR047078">
    <property type="entry name" value="RhoGAP_OCRL1"/>
</dbReference>
<dbReference type="Gene3D" id="2.60.40.10">
    <property type="entry name" value="Immunoglobulins"/>
    <property type="match status" value="1"/>
</dbReference>
<dbReference type="SMART" id="SM00324">
    <property type="entry name" value="RhoGAP"/>
    <property type="match status" value="1"/>
</dbReference>
<dbReference type="SMART" id="SM00128">
    <property type="entry name" value="IPPc"/>
    <property type="match status" value="1"/>
</dbReference>
<dbReference type="Pfam" id="PF00620">
    <property type="entry name" value="RhoGAP"/>
    <property type="match status" value="1"/>
</dbReference>
<evidence type="ECO:0000313" key="14">
    <source>
        <dbReference type="Proteomes" id="UP000281406"/>
    </source>
</evidence>
<evidence type="ECO:0000256" key="11">
    <source>
        <dbReference type="SAM" id="MobiDB-lite"/>
    </source>
</evidence>
<dbReference type="Pfam" id="PF22669">
    <property type="entry name" value="Exo_endo_phos2"/>
    <property type="match status" value="1"/>
</dbReference>
<keyword evidence="9" id="KW-0968">Cytoplasmic vesicle</keyword>
<evidence type="ECO:0000313" key="13">
    <source>
        <dbReference type="EMBL" id="ROL33030.1"/>
    </source>
</evidence>
<keyword evidence="7" id="KW-0443">Lipid metabolism</keyword>
<gene>
    <name evidence="13" type="ORF">DPX16_5925</name>
</gene>
<dbReference type="Pfam" id="PF21310">
    <property type="entry name" value="OCRL-like_ASH"/>
    <property type="match status" value="1"/>
</dbReference>
<evidence type="ECO:0000256" key="5">
    <source>
        <dbReference type="ARBA" id="ARBA00022753"/>
    </source>
</evidence>
<comment type="caution">
    <text evidence="13">The sequence shown here is derived from an EMBL/GenBank/DDBJ whole genome shotgun (WGS) entry which is preliminary data.</text>
</comment>
<proteinExistence type="inferred from homology"/>
<evidence type="ECO:0000256" key="7">
    <source>
        <dbReference type="ARBA" id="ARBA00023098"/>
    </source>
</evidence>
<dbReference type="PANTHER" id="PTHR11200">
    <property type="entry name" value="INOSITOL 5-PHOSPHATASE"/>
    <property type="match status" value="1"/>
</dbReference>
<organism evidence="13 14">
    <name type="scientific">Anabarilius grahami</name>
    <name type="common">Kanglang fish</name>
    <name type="synonym">Barilius grahami</name>
    <dbReference type="NCBI Taxonomy" id="495550"/>
    <lineage>
        <taxon>Eukaryota</taxon>
        <taxon>Metazoa</taxon>
        <taxon>Chordata</taxon>
        <taxon>Craniata</taxon>
        <taxon>Vertebrata</taxon>
        <taxon>Euteleostomi</taxon>
        <taxon>Actinopterygii</taxon>
        <taxon>Neopterygii</taxon>
        <taxon>Teleostei</taxon>
        <taxon>Ostariophysi</taxon>
        <taxon>Cypriniformes</taxon>
        <taxon>Xenocyprididae</taxon>
        <taxon>Xenocypridinae</taxon>
        <taxon>Xenocypridinae incertae sedis</taxon>
        <taxon>Anabarilius</taxon>
    </lineage>
</organism>
<dbReference type="InterPro" id="IPR036691">
    <property type="entry name" value="Endo/exonu/phosph_ase_sf"/>
</dbReference>
<keyword evidence="14" id="KW-1185">Reference proteome</keyword>
<evidence type="ECO:0000259" key="12">
    <source>
        <dbReference type="PROSITE" id="PS50238"/>
    </source>
</evidence>
<evidence type="ECO:0000256" key="1">
    <source>
        <dbReference type="ARBA" id="ARBA00004146"/>
    </source>
</evidence>
<feature type="coiled-coil region" evidence="10">
    <location>
        <begin position="64"/>
        <end position="93"/>
    </location>
</feature>
<dbReference type="SUPFAM" id="SSF56219">
    <property type="entry name" value="DNase I-like"/>
    <property type="match status" value="1"/>
</dbReference>
<keyword evidence="6" id="KW-0378">Hydrolase</keyword>
<dbReference type="AlphaFoldDB" id="A0A3N0Y326"/>
<dbReference type="Gene3D" id="2.30.29.110">
    <property type="match status" value="1"/>
</dbReference>
<dbReference type="SUPFAM" id="SSF48350">
    <property type="entry name" value="GTPase activation domain, GAP"/>
    <property type="match status" value="1"/>
</dbReference>
<dbReference type="InterPro" id="IPR046985">
    <property type="entry name" value="IP5"/>
</dbReference>
<dbReference type="FunFam" id="3.60.10.10:FF:000004">
    <property type="entry name" value="Type II inositol 1,4,5-trisphosphate 5-phosphatase"/>
    <property type="match status" value="1"/>
</dbReference>